<sequence length="101" mass="12182">FNEVNEDKYTYDLIPNVRMFFVDETLRSPSKYDSEINDALKEFKKRTLKQLSLFVTFHYFNENCKSTNDEELLEHVRKIKPLFSKKELMKALEDFKGVYIE</sequence>
<proteinExistence type="predicted"/>
<gene>
    <name evidence="1" type="ORF">S01H1_66222</name>
</gene>
<dbReference type="AlphaFoldDB" id="X0XX73"/>
<comment type="caution">
    <text evidence="1">The sequence shown here is derived from an EMBL/GenBank/DDBJ whole genome shotgun (WGS) entry which is preliminary data.</text>
</comment>
<name>X0XX73_9ZZZZ</name>
<protein>
    <submittedName>
        <fullName evidence="1">Uncharacterized protein</fullName>
    </submittedName>
</protein>
<dbReference type="EMBL" id="BARS01043774">
    <property type="protein sequence ID" value="GAG29381.1"/>
    <property type="molecule type" value="Genomic_DNA"/>
</dbReference>
<accession>X0XX73</accession>
<evidence type="ECO:0000313" key="1">
    <source>
        <dbReference type="EMBL" id="GAG29381.1"/>
    </source>
</evidence>
<feature type="non-terminal residue" evidence="1">
    <location>
        <position position="1"/>
    </location>
</feature>
<organism evidence="1">
    <name type="scientific">marine sediment metagenome</name>
    <dbReference type="NCBI Taxonomy" id="412755"/>
    <lineage>
        <taxon>unclassified sequences</taxon>
        <taxon>metagenomes</taxon>
        <taxon>ecological metagenomes</taxon>
    </lineage>
</organism>
<reference evidence="1" key="1">
    <citation type="journal article" date="2014" name="Front. Microbiol.">
        <title>High frequency of phylogenetically diverse reductive dehalogenase-homologous genes in deep subseafloor sedimentary metagenomes.</title>
        <authorList>
            <person name="Kawai M."/>
            <person name="Futagami T."/>
            <person name="Toyoda A."/>
            <person name="Takaki Y."/>
            <person name="Nishi S."/>
            <person name="Hori S."/>
            <person name="Arai W."/>
            <person name="Tsubouchi T."/>
            <person name="Morono Y."/>
            <person name="Uchiyama I."/>
            <person name="Ito T."/>
            <person name="Fujiyama A."/>
            <person name="Inagaki F."/>
            <person name="Takami H."/>
        </authorList>
    </citation>
    <scope>NUCLEOTIDE SEQUENCE</scope>
    <source>
        <strain evidence="1">Expedition CK06-06</strain>
    </source>
</reference>